<sequence length="313" mass="34754">MIWIDQPTGVRFSFSGGHDDHIEVDVGRNVYEFLLGFFQAHPKLQANPFYIAGQSYGGHYMPAVAAYILQSQDANTTAIRINLQDITIGDGLTDTVTQYPLLVNMAVENSYNITLVSPAQLEKMQNDAACLDTDDFWDANLLEPMITIPTQNPYDFRQVCEVDVCDGLGGPKTTRFLNQPWVQQQLHVHKPYAMSNATVLEDFAVDEEKNAVHFVASVLARGLRVLIYAGDADLICDWKGDDAWTRKLQCSGHDGFNAASVTPFLVNDIVAGTVRAANEHTFVRVFNSGHCVPRDQPAVSATLINRFLQNETL</sequence>
<keyword evidence="2" id="KW-0121">Carboxypeptidase</keyword>
<evidence type="ECO:0000256" key="4">
    <source>
        <dbReference type="ARBA" id="ARBA00022801"/>
    </source>
</evidence>
<dbReference type="Pfam" id="PF00450">
    <property type="entry name" value="Peptidase_S10"/>
    <property type="match status" value="1"/>
</dbReference>
<dbReference type="GO" id="GO:0006508">
    <property type="term" value="P:proteolysis"/>
    <property type="evidence" value="ECO:0007669"/>
    <property type="project" value="UniProtKB-KW"/>
</dbReference>
<dbReference type="GO" id="GO:0004185">
    <property type="term" value="F:serine-type carboxypeptidase activity"/>
    <property type="evidence" value="ECO:0007669"/>
    <property type="project" value="InterPro"/>
</dbReference>
<keyword evidence="3" id="KW-0645">Protease</keyword>
<protein>
    <recommendedName>
        <fullName evidence="8">Carboxypeptidase</fullName>
    </recommendedName>
</protein>
<dbReference type="PRINTS" id="PR00724">
    <property type="entry name" value="CRBOXYPTASEC"/>
</dbReference>
<reference evidence="6" key="1">
    <citation type="submission" date="2018-07" db="EMBL/GenBank/DDBJ databases">
        <title>Annotation of Aphanomyces astaci genome assembly.</title>
        <authorList>
            <person name="Studholme D.J."/>
        </authorList>
    </citation>
    <scope>NUCLEOTIDE SEQUENCE [LARGE SCALE GENOMIC DNA]</scope>
    <source>
        <strain evidence="6">Pc</strain>
    </source>
</reference>
<comment type="similarity">
    <text evidence="1">Belongs to the peptidase S10 family.</text>
</comment>
<dbReference type="VEuPathDB" id="FungiDB:H257_07291"/>
<evidence type="ECO:0008006" key="8">
    <source>
        <dbReference type="Google" id="ProtNLM"/>
    </source>
</evidence>
<keyword evidence="5" id="KW-0325">Glycoprotein</keyword>
<dbReference type="PANTHER" id="PTHR11802:SF113">
    <property type="entry name" value="SERINE CARBOXYPEPTIDASE CTSA-4.1"/>
    <property type="match status" value="1"/>
</dbReference>
<evidence type="ECO:0000256" key="5">
    <source>
        <dbReference type="ARBA" id="ARBA00023180"/>
    </source>
</evidence>
<evidence type="ECO:0000313" key="7">
    <source>
        <dbReference type="Proteomes" id="UP000284702"/>
    </source>
</evidence>
<dbReference type="InterPro" id="IPR029058">
    <property type="entry name" value="AB_hydrolase_fold"/>
</dbReference>
<dbReference type="SUPFAM" id="SSF53474">
    <property type="entry name" value="alpha/beta-Hydrolases"/>
    <property type="match status" value="1"/>
</dbReference>
<dbReference type="InterPro" id="IPR001563">
    <property type="entry name" value="Peptidase_S10"/>
</dbReference>
<evidence type="ECO:0000256" key="2">
    <source>
        <dbReference type="ARBA" id="ARBA00022645"/>
    </source>
</evidence>
<accession>A0A425CTR3</accession>
<dbReference type="PANTHER" id="PTHR11802">
    <property type="entry name" value="SERINE PROTEASE FAMILY S10 SERINE CARBOXYPEPTIDASE"/>
    <property type="match status" value="1"/>
</dbReference>
<comment type="caution">
    <text evidence="6">The sequence shown here is derived from an EMBL/GenBank/DDBJ whole genome shotgun (WGS) entry which is preliminary data.</text>
</comment>
<dbReference type="Gene3D" id="3.40.50.1820">
    <property type="entry name" value="alpha/beta hydrolase"/>
    <property type="match status" value="1"/>
</dbReference>
<evidence type="ECO:0000256" key="3">
    <source>
        <dbReference type="ARBA" id="ARBA00022670"/>
    </source>
</evidence>
<name>A0A425CTR3_APHAT</name>
<dbReference type="AlphaFoldDB" id="A0A425CTR3"/>
<dbReference type="Proteomes" id="UP000284702">
    <property type="component" value="Unassembled WGS sequence"/>
</dbReference>
<dbReference type="EMBL" id="MZMZ02003889">
    <property type="protein sequence ID" value="RQM20418.1"/>
    <property type="molecule type" value="Genomic_DNA"/>
</dbReference>
<keyword evidence="4" id="KW-0378">Hydrolase</keyword>
<evidence type="ECO:0000256" key="1">
    <source>
        <dbReference type="ARBA" id="ARBA00009431"/>
    </source>
</evidence>
<keyword evidence="7" id="KW-1185">Reference proteome</keyword>
<evidence type="ECO:0000313" key="6">
    <source>
        <dbReference type="EMBL" id="RQM20418.1"/>
    </source>
</evidence>
<organism evidence="6 7">
    <name type="scientific">Aphanomyces astaci</name>
    <name type="common">Crayfish plague agent</name>
    <dbReference type="NCBI Taxonomy" id="112090"/>
    <lineage>
        <taxon>Eukaryota</taxon>
        <taxon>Sar</taxon>
        <taxon>Stramenopiles</taxon>
        <taxon>Oomycota</taxon>
        <taxon>Saprolegniomycetes</taxon>
        <taxon>Saprolegniales</taxon>
        <taxon>Verrucalvaceae</taxon>
        <taxon>Aphanomyces</taxon>
    </lineage>
</organism>
<gene>
    <name evidence="6" type="ORF">B5M09_007490</name>
</gene>
<proteinExistence type="inferred from homology"/>